<comment type="similarity">
    <text evidence="1">Belongs to the LysR transcriptional regulatory family.</text>
</comment>
<organism evidence="6 7">
    <name type="scientific">Bergeriella denitrificans</name>
    <name type="common">Neisseria denitrificans</name>
    <dbReference type="NCBI Taxonomy" id="494"/>
    <lineage>
        <taxon>Bacteria</taxon>
        <taxon>Pseudomonadati</taxon>
        <taxon>Pseudomonadota</taxon>
        <taxon>Betaproteobacteria</taxon>
        <taxon>Neisseriales</taxon>
        <taxon>Neisseriaceae</taxon>
        <taxon>Bergeriella</taxon>
    </lineage>
</organism>
<dbReference type="Proteomes" id="UP000254651">
    <property type="component" value="Unassembled WGS sequence"/>
</dbReference>
<proteinExistence type="inferred from homology"/>
<dbReference type="PANTHER" id="PTHR30537">
    <property type="entry name" value="HTH-TYPE TRANSCRIPTIONAL REGULATOR"/>
    <property type="match status" value="1"/>
</dbReference>
<evidence type="ECO:0000313" key="6">
    <source>
        <dbReference type="EMBL" id="STZ76974.1"/>
    </source>
</evidence>
<keyword evidence="2" id="KW-0805">Transcription regulation</keyword>
<gene>
    <name evidence="6" type="primary">dmlR_4</name>
    <name evidence="6" type="ORF">NCTC10295_01767</name>
</gene>
<dbReference type="InterPro" id="IPR005119">
    <property type="entry name" value="LysR_subst-bd"/>
</dbReference>
<keyword evidence="7" id="KW-1185">Reference proteome</keyword>
<evidence type="ECO:0000259" key="5">
    <source>
        <dbReference type="PROSITE" id="PS50931"/>
    </source>
</evidence>
<dbReference type="GO" id="GO:0006351">
    <property type="term" value="P:DNA-templated transcription"/>
    <property type="evidence" value="ECO:0007669"/>
    <property type="project" value="TreeGrafter"/>
</dbReference>
<dbReference type="Gene3D" id="1.10.10.10">
    <property type="entry name" value="Winged helix-like DNA-binding domain superfamily/Winged helix DNA-binding domain"/>
    <property type="match status" value="1"/>
</dbReference>
<dbReference type="RefSeq" id="WP_066080548.1">
    <property type="nucleotide sequence ID" value="NZ_CP181246.1"/>
</dbReference>
<dbReference type="Gene3D" id="3.40.190.290">
    <property type="match status" value="1"/>
</dbReference>
<dbReference type="FunFam" id="1.10.10.10:FF:000001">
    <property type="entry name" value="LysR family transcriptional regulator"/>
    <property type="match status" value="1"/>
</dbReference>
<evidence type="ECO:0000256" key="3">
    <source>
        <dbReference type="ARBA" id="ARBA00023125"/>
    </source>
</evidence>
<dbReference type="GO" id="GO:0003700">
    <property type="term" value="F:DNA-binding transcription factor activity"/>
    <property type="evidence" value="ECO:0007669"/>
    <property type="project" value="InterPro"/>
</dbReference>
<dbReference type="SUPFAM" id="SSF46785">
    <property type="entry name" value="Winged helix' DNA-binding domain"/>
    <property type="match status" value="1"/>
</dbReference>
<dbReference type="SUPFAM" id="SSF53850">
    <property type="entry name" value="Periplasmic binding protein-like II"/>
    <property type="match status" value="1"/>
</dbReference>
<accession>A0A378UHW5</accession>
<dbReference type="Pfam" id="PF03466">
    <property type="entry name" value="LysR_substrate"/>
    <property type="match status" value="1"/>
</dbReference>
<dbReference type="CDD" id="cd08422">
    <property type="entry name" value="PBP2_CrgA_like"/>
    <property type="match status" value="1"/>
</dbReference>
<dbReference type="InterPro" id="IPR000847">
    <property type="entry name" value="LysR_HTH_N"/>
</dbReference>
<feature type="domain" description="HTH lysR-type" evidence="5">
    <location>
        <begin position="1"/>
        <end position="59"/>
    </location>
</feature>
<keyword evidence="4" id="KW-0804">Transcription</keyword>
<dbReference type="EMBL" id="UGQS01000002">
    <property type="protein sequence ID" value="STZ76974.1"/>
    <property type="molecule type" value="Genomic_DNA"/>
</dbReference>
<dbReference type="InterPro" id="IPR058163">
    <property type="entry name" value="LysR-type_TF_proteobact-type"/>
</dbReference>
<dbReference type="GO" id="GO:0043565">
    <property type="term" value="F:sequence-specific DNA binding"/>
    <property type="evidence" value="ECO:0007669"/>
    <property type="project" value="TreeGrafter"/>
</dbReference>
<dbReference type="InterPro" id="IPR036390">
    <property type="entry name" value="WH_DNA-bd_sf"/>
</dbReference>
<protein>
    <submittedName>
        <fullName evidence="6">LysR family transcriptional regulator</fullName>
    </submittedName>
</protein>
<evidence type="ECO:0000313" key="7">
    <source>
        <dbReference type="Proteomes" id="UP000254651"/>
    </source>
</evidence>
<keyword evidence="3" id="KW-0238">DNA-binding</keyword>
<dbReference type="PROSITE" id="PS50931">
    <property type="entry name" value="HTH_LYSR"/>
    <property type="match status" value="1"/>
</dbReference>
<dbReference type="InterPro" id="IPR036388">
    <property type="entry name" value="WH-like_DNA-bd_sf"/>
</dbReference>
<evidence type="ECO:0000256" key="2">
    <source>
        <dbReference type="ARBA" id="ARBA00023015"/>
    </source>
</evidence>
<evidence type="ECO:0000256" key="1">
    <source>
        <dbReference type="ARBA" id="ARBA00009437"/>
    </source>
</evidence>
<sequence>MQDIKPLIVFAAVLEHGSMNAAAAALDMTPSAVSQHINRLEAVHGIKLLNRSTRRLAPTDAGQALGDYCRRLSRTLADTRNAIDALKTEPAGELHLSLPSTIIDAQAFQAALARLRREFPKIKPVLHFNDALDDLQNSRFDLAIRGGDHALDDPNLVARHLFSWPYQIYASPGYLAGHPPIERPEDLQQHQWLLFQAPRLTLHREHQSCSIDLTDYIACNQLAAVRNLTVGGFGLSCQLSGEVQHLVAAGRLKNVLPEWSLPAVNVYAVTPYRIQSAKTHAAVKILQESFAQEAV</sequence>
<reference evidence="6 7" key="1">
    <citation type="submission" date="2018-06" db="EMBL/GenBank/DDBJ databases">
        <authorList>
            <consortium name="Pathogen Informatics"/>
            <person name="Doyle S."/>
        </authorList>
    </citation>
    <scope>NUCLEOTIDE SEQUENCE [LARGE SCALE GENOMIC DNA]</scope>
    <source>
        <strain evidence="6 7">NCTC10295</strain>
    </source>
</reference>
<dbReference type="AlphaFoldDB" id="A0A378UHW5"/>
<dbReference type="Pfam" id="PF00126">
    <property type="entry name" value="HTH_1"/>
    <property type="match status" value="1"/>
</dbReference>
<evidence type="ECO:0000256" key="4">
    <source>
        <dbReference type="ARBA" id="ARBA00023163"/>
    </source>
</evidence>
<name>A0A378UHW5_BERDE</name>
<dbReference type="PANTHER" id="PTHR30537:SF30">
    <property type="entry name" value="TRANSCRIPTIONAL REGULATOR-RELATED"/>
    <property type="match status" value="1"/>
</dbReference>